<dbReference type="InterPro" id="IPR042204">
    <property type="entry name" value="2Fe-2S-bd_N"/>
</dbReference>
<dbReference type="Pfam" id="PF13510">
    <property type="entry name" value="Fer2_4"/>
    <property type="match status" value="1"/>
</dbReference>
<keyword evidence="1" id="KW-0560">Oxidoreductase</keyword>
<dbReference type="Proteomes" id="UP000462621">
    <property type="component" value="Unassembled WGS sequence"/>
</dbReference>
<comment type="caution">
    <text evidence="2">The sequence shown here is derived from an EMBL/GenBank/DDBJ whole genome shotgun (WGS) entry which is preliminary data.</text>
</comment>
<dbReference type="RefSeq" id="WP_161157438.1">
    <property type="nucleotide sequence ID" value="NZ_WEKT01000041.1"/>
</dbReference>
<keyword evidence="3" id="KW-1185">Reference proteome</keyword>
<proteinExistence type="predicted"/>
<name>A0A7X4RW36_9VIBR</name>
<dbReference type="GO" id="GO:0016491">
    <property type="term" value="F:oxidoreductase activity"/>
    <property type="evidence" value="ECO:0007669"/>
    <property type="project" value="UniProtKB-KW"/>
</dbReference>
<evidence type="ECO:0000256" key="1">
    <source>
        <dbReference type="ARBA" id="ARBA00023002"/>
    </source>
</evidence>
<dbReference type="EMBL" id="WEKT01000041">
    <property type="protein sequence ID" value="MZI94960.1"/>
    <property type="molecule type" value="Genomic_DNA"/>
</dbReference>
<evidence type="ECO:0000313" key="3">
    <source>
        <dbReference type="Proteomes" id="UP000462621"/>
    </source>
</evidence>
<dbReference type="SUPFAM" id="SSF54292">
    <property type="entry name" value="2Fe-2S ferredoxin-like"/>
    <property type="match status" value="1"/>
</dbReference>
<reference evidence="2 3" key="1">
    <citation type="submission" date="2019-10" db="EMBL/GenBank/DDBJ databases">
        <title>Vibrio sp. nov. isolated from a shrimp pond.</title>
        <authorList>
            <person name="Gomez-Gil B."/>
            <person name="Enciso-Ibarra J."/>
            <person name="Enciso-Ibarra K."/>
            <person name="Bolan-Mejia C."/>
        </authorList>
    </citation>
    <scope>NUCLEOTIDE SEQUENCE [LARGE SCALE GENOMIC DNA]</scope>
    <source>
        <strain evidence="2 3">CAIM 722</strain>
    </source>
</reference>
<evidence type="ECO:0000313" key="2">
    <source>
        <dbReference type="EMBL" id="MZI94960.1"/>
    </source>
</evidence>
<dbReference type="InterPro" id="IPR036010">
    <property type="entry name" value="2Fe-2S_ferredoxin-like_sf"/>
</dbReference>
<dbReference type="GO" id="GO:0051536">
    <property type="term" value="F:iron-sulfur cluster binding"/>
    <property type="evidence" value="ECO:0007669"/>
    <property type="project" value="InterPro"/>
</dbReference>
<accession>A0A7X4RW36</accession>
<dbReference type="Gene3D" id="3.10.20.440">
    <property type="entry name" value="2Fe-2S iron-sulphur cluster binding domain, sarcosine oxidase, alpha subunit, N-terminal domain"/>
    <property type="match status" value="1"/>
</dbReference>
<protein>
    <submittedName>
        <fullName evidence="2">(2Fe-2S)-binding protein</fullName>
    </submittedName>
</protein>
<organism evidence="2 3">
    <name type="scientific">Vibrio eleionomae</name>
    <dbReference type="NCBI Taxonomy" id="2653505"/>
    <lineage>
        <taxon>Bacteria</taxon>
        <taxon>Pseudomonadati</taxon>
        <taxon>Pseudomonadota</taxon>
        <taxon>Gammaproteobacteria</taxon>
        <taxon>Vibrionales</taxon>
        <taxon>Vibrionaceae</taxon>
        <taxon>Vibrio</taxon>
    </lineage>
</organism>
<dbReference type="AlphaFoldDB" id="A0A7X4RW36"/>
<gene>
    <name evidence="2" type="ORF">F9817_17420</name>
</gene>
<sequence length="104" mass="11795">MNSRFKRVAERDRKTVMIHIDGELVHAKQGDTVMAAILTHQGALRTNEFDHQHRAGFCLMGACQDCWVWTAQGKRLRSCSTSVESGMEIVTKQPEAVWKVHELS</sequence>